<comment type="caution">
    <text evidence="2">The sequence shown here is derived from an EMBL/GenBank/DDBJ whole genome shotgun (WGS) entry which is preliminary data.</text>
</comment>
<accession>M1W331</accession>
<proteinExistence type="predicted"/>
<evidence type="ECO:0000313" key="3">
    <source>
        <dbReference type="Proteomes" id="UP000016801"/>
    </source>
</evidence>
<reference evidence="2 3" key="1">
    <citation type="journal article" date="2013" name="PLoS Genet.">
        <title>Plant-symbiotic fungi as chemical engineers: Multi-genome analysis of the Clavicipitaceae reveals dynamics of alkaloid loci.</title>
        <authorList>
            <person name="Schardl C.L."/>
            <person name="Young C.A."/>
            <person name="Hesse U."/>
            <person name="Amyotte S.G."/>
            <person name="Andreeva K."/>
            <person name="Calie P.J."/>
            <person name="Fleetwood D.J."/>
            <person name="Haws D.C."/>
            <person name="Moore N."/>
            <person name="Oeser B."/>
            <person name="Panaccione D.G."/>
            <person name="Schweri K.K."/>
            <person name="Voisey C.R."/>
            <person name="Farman M.L."/>
            <person name="Jaromczyk J.W."/>
            <person name="Roe B.A."/>
            <person name="O'Sullivan D.M."/>
            <person name="Scott B."/>
            <person name="Tudzynski P."/>
            <person name="An Z."/>
            <person name="Arnaoudova E.G."/>
            <person name="Bullock C.T."/>
            <person name="Charlton N.D."/>
            <person name="Chen L."/>
            <person name="Cox M."/>
            <person name="Dinkins R.D."/>
            <person name="Florea S."/>
            <person name="Glenn A.E."/>
            <person name="Gordon A."/>
            <person name="Gueldener U."/>
            <person name="Harris D.R."/>
            <person name="Hollin W."/>
            <person name="Jaromczyk J."/>
            <person name="Johnson R.D."/>
            <person name="Khan A.K."/>
            <person name="Leistner E."/>
            <person name="Leuchtmann A."/>
            <person name="Li C."/>
            <person name="Liu J."/>
            <person name="Liu J."/>
            <person name="Liu M."/>
            <person name="Mace W."/>
            <person name="Machado C."/>
            <person name="Nagabhyru P."/>
            <person name="Pan J."/>
            <person name="Schmid J."/>
            <person name="Sugawara K."/>
            <person name="Steiner U."/>
            <person name="Takach J.E."/>
            <person name="Tanaka E."/>
            <person name="Webb J.S."/>
            <person name="Wilson E.V."/>
            <person name="Wiseman J.L."/>
            <person name="Yoshida R."/>
            <person name="Zeng Z."/>
        </authorList>
    </citation>
    <scope>NUCLEOTIDE SEQUENCE [LARGE SCALE GENOMIC DNA]</scope>
    <source>
        <strain evidence="2 3">20.1</strain>
    </source>
</reference>
<feature type="compositionally biased region" description="Basic and acidic residues" evidence="1">
    <location>
        <begin position="19"/>
        <end position="29"/>
    </location>
</feature>
<name>M1W331_CLAP2</name>
<keyword evidence="3" id="KW-1185">Reference proteome</keyword>
<dbReference type="VEuPathDB" id="FungiDB:CPUR_06241"/>
<feature type="region of interest" description="Disordered" evidence="1">
    <location>
        <begin position="55"/>
        <end position="123"/>
    </location>
</feature>
<dbReference type="Proteomes" id="UP000016801">
    <property type="component" value="Unassembled WGS sequence"/>
</dbReference>
<dbReference type="AlphaFoldDB" id="M1W331"/>
<evidence type="ECO:0000313" key="2">
    <source>
        <dbReference type="EMBL" id="CCE32381.1"/>
    </source>
</evidence>
<dbReference type="EMBL" id="CAGA01000041">
    <property type="protein sequence ID" value="CCE32381.1"/>
    <property type="molecule type" value="Genomic_DNA"/>
</dbReference>
<gene>
    <name evidence="2" type="ORF">CPUR_06241</name>
</gene>
<feature type="region of interest" description="Disordered" evidence="1">
    <location>
        <begin position="1"/>
        <end position="39"/>
    </location>
</feature>
<protein>
    <submittedName>
        <fullName evidence="2">Uncharacterized protein</fullName>
    </submittedName>
</protein>
<organism evidence="2 3">
    <name type="scientific">Claviceps purpurea (strain 20.1)</name>
    <name type="common">Ergot fungus</name>
    <name type="synonym">Sphacelia segetum</name>
    <dbReference type="NCBI Taxonomy" id="1111077"/>
    <lineage>
        <taxon>Eukaryota</taxon>
        <taxon>Fungi</taxon>
        <taxon>Dikarya</taxon>
        <taxon>Ascomycota</taxon>
        <taxon>Pezizomycotina</taxon>
        <taxon>Sordariomycetes</taxon>
        <taxon>Hypocreomycetidae</taxon>
        <taxon>Hypocreales</taxon>
        <taxon>Clavicipitaceae</taxon>
        <taxon>Claviceps</taxon>
    </lineage>
</organism>
<sequence length="123" mass="12798">MADNDETSESATPAGSWARENRETRRDFAQDQLTNSRIPGYHSFSLKTLNTSQASAAGLEGPGTRSLRPPASGRSVQSDIIIVTAADSEYDPDTDAGYRGCADGSSLESGGTLSPAPLSASTS</sequence>
<evidence type="ECO:0000256" key="1">
    <source>
        <dbReference type="SAM" id="MobiDB-lite"/>
    </source>
</evidence>
<dbReference type="HOGENOM" id="CLU_2015024_0_0_1"/>